<dbReference type="Proteomes" id="UP000041254">
    <property type="component" value="Unassembled WGS sequence"/>
</dbReference>
<dbReference type="InParanoid" id="A0A0G4F8J6"/>
<name>A0A0G4F8J6_VITBC</name>
<dbReference type="SMART" id="SM00185">
    <property type="entry name" value="ARM"/>
    <property type="match status" value="8"/>
</dbReference>
<gene>
    <name evidence="8" type="ORF">Vbra_4234</name>
</gene>
<evidence type="ECO:0000256" key="7">
    <source>
        <dbReference type="SAM" id="MobiDB-lite"/>
    </source>
</evidence>
<keyword evidence="2 5" id="KW-0813">Transport</keyword>
<protein>
    <recommendedName>
        <fullName evidence="5">Importin subunit alpha</fullName>
    </recommendedName>
</protein>
<dbReference type="Pfam" id="PF00514">
    <property type="entry name" value="Arm"/>
    <property type="match status" value="4"/>
</dbReference>
<dbReference type="InterPro" id="IPR011989">
    <property type="entry name" value="ARM-like"/>
</dbReference>
<feature type="repeat" description="ARM" evidence="6">
    <location>
        <begin position="113"/>
        <end position="155"/>
    </location>
</feature>
<evidence type="ECO:0000256" key="2">
    <source>
        <dbReference type="ARBA" id="ARBA00022448"/>
    </source>
</evidence>
<proteinExistence type="inferred from homology"/>
<evidence type="ECO:0000256" key="1">
    <source>
        <dbReference type="ARBA" id="ARBA00010394"/>
    </source>
</evidence>
<dbReference type="InterPro" id="IPR016024">
    <property type="entry name" value="ARM-type_fold"/>
</dbReference>
<dbReference type="PANTHER" id="PTHR23316">
    <property type="entry name" value="IMPORTIN ALPHA"/>
    <property type="match status" value="1"/>
</dbReference>
<keyword evidence="9" id="KW-1185">Reference proteome</keyword>
<evidence type="ECO:0000313" key="9">
    <source>
        <dbReference type="Proteomes" id="UP000041254"/>
    </source>
</evidence>
<dbReference type="InterPro" id="IPR032413">
    <property type="entry name" value="Arm_3"/>
</dbReference>
<evidence type="ECO:0000256" key="5">
    <source>
        <dbReference type="PIRNR" id="PIRNR005673"/>
    </source>
</evidence>
<sequence>MAADLLCLAKMCYDVEQSVSESVSMTALLDVLANGLNGGDAAIKLEAASTVRRLLSIGEEPPIQESIDAGVIQPLVQALADSACPRLQFEAAGALTNITAGTSEQIQAVVDEGAIPLFMQLLASPDDAVRVQSVLALGHIADDSTAHRDLVLEAGVMQPLLNLLRDTETVFALLGAVTWTLVGLCRGRPRPLFGLVSPALPPLVGLINTPQQDEIVLINACWALAYLTDGPAGQIDTFMGTGACRRVVDLLTNASLEVQTSALRTVGNVLTTGDDHHRQALIECGALPQLSVLLLSPRNDLRKQACWVVSNFVAGTRQHIQAVIDGGLVLRLVEMVATDEWWVGQEAAWVIANAATAGSQQQTIVALNGLTNILYEGWQVQVREGYPINLWCMMVQEAGGLDKIIELQDSEDPTIAHKCRAILEAHFPRAGGGDQYPLGHDSDGADEGGEAAHDDDSYGDIDSDDYVETGVVPAADTDGKKKSAGSLTQSEPSESISDGDS</sequence>
<dbReference type="InterPro" id="IPR024931">
    <property type="entry name" value="Importin_alpha"/>
</dbReference>
<keyword evidence="3" id="KW-0677">Repeat</keyword>
<dbReference type="PhylomeDB" id="A0A0G4F8J6"/>
<dbReference type="InterPro" id="IPR000225">
    <property type="entry name" value="Armadillo"/>
</dbReference>
<evidence type="ECO:0000313" key="8">
    <source>
        <dbReference type="EMBL" id="CEM09031.1"/>
    </source>
</evidence>
<evidence type="ECO:0000256" key="3">
    <source>
        <dbReference type="ARBA" id="ARBA00022737"/>
    </source>
</evidence>
<feature type="compositionally biased region" description="Acidic residues" evidence="7">
    <location>
        <begin position="457"/>
        <end position="467"/>
    </location>
</feature>
<comment type="similarity">
    <text evidence="1 5">Belongs to the importin alpha family.</text>
</comment>
<dbReference type="VEuPathDB" id="CryptoDB:Vbra_4234"/>
<dbReference type="OrthoDB" id="29145at2759"/>
<dbReference type="SUPFAM" id="SSF48371">
    <property type="entry name" value="ARM repeat"/>
    <property type="match status" value="1"/>
</dbReference>
<evidence type="ECO:0000256" key="4">
    <source>
        <dbReference type="ARBA" id="ARBA00022927"/>
    </source>
</evidence>
<dbReference type="PROSITE" id="PS50176">
    <property type="entry name" value="ARM_REPEAT"/>
    <property type="match status" value="2"/>
</dbReference>
<evidence type="ECO:0000256" key="6">
    <source>
        <dbReference type="PROSITE-ProRule" id="PRU00259"/>
    </source>
</evidence>
<dbReference type="PIRSF" id="PIRSF005673">
    <property type="entry name" value="Importin_alpha"/>
    <property type="match status" value="1"/>
</dbReference>
<feature type="compositionally biased region" description="Polar residues" evidence="7">
    <location>
        <begin position="485"/>
        <end position="501"/>
    </location>
</feature>
<dbReference type="GO" id="GO:0061608">
    <property type="term" value="F:nuclear import signal receptor activity"/>
    <property type="evidence" value="ECO:0007669"/>
    <property type="project" value="InterPro"/>
</dbReference>
<dbReference type="Pfam" id="PF16186">
    <property type="entry name" value="Arm_3"/>
    <property type="match status" value="1"/>
</dbReference>
<organism evidence="8 9">
    <name type="scientific">Vitrella brassicaformis (strain CCMP3155)</name>
    <dbReference type="NCBI Taxonomy" id="1169540"/>
    <lineage>
        <taxon>Eukaryota</taxon>
        <taxon>Sar</taxon>
        <taxon>Alveolata</taxon>
        <taxon>Colpodellida</taxon>
        <taxon>Vitrellaceae</taxon>
        <taxon>Vitrella</taxon>
    </lineage>
</organism>
<dbReference type="STRING" id="1169540.A0A0G4F8J6"/>
<reference evidence="8 9" key="1">
    <citation type="submission" date="2014-11" db="EMBL/GenBank/DDBJ databases">
        <authorList>
            <person name="Zhu J."/>
            <person name="Qi W."/>
            <person name="Song R."/>
        </authorList>
    </citation>
    <scope>NUCLEOTIDE SEQUENCE [LARGE SCALE GENOMIC DNA]</scope>
</reference>
<feature type="repeat" description="ARM" evidence="6">
    <location>
        <begin position="70"/>
        <end position="113"/>
    </location>
</feature>
<accession>A0A0G4F8J6</accession>
<dbReference type="Gene3D" id="1.25.10.10">
    <property type="entry name" value="Leucine-rich Repeat Variant"/>
    <property type="match status" value="1"/>
</dbReference>
<dbReference type="AlphaFoldDB" id="A0A0G4F8J6"/>
<feature type="region of interest" description="Disordered" evidence="7">
    <location>
        <begin position="432"/>
        <end position="501"/>
    </location>
</feature>
<dbReference type="GO" id="GO:0005737">
    <property type="term" value="C:cytoplasm"/>
    <property type="evidence" value="ECO:0007669"/>
    <property type="project" value="InterPro"/>
</dbReference>
<dbReference type="EMBL" id="CDMY01000391">
    <property type="protein sequence ID" value="CEM09031.1"/>
    <property type="molecule type" value="Genomic_DNA"/>
</dbReference>
<keyword evidence="4 5" id="KW-0653">Protein transport</keyword>
<dbReference type="GO" id="GO:0006606">
    <property type="term" value="P:protein import into nucleus"/>
    <property type="evidence" value="ECO:0007669"/>
    <property type="project" value="InterPro"/>
</dbReference>